<comment type="caution">
    <text evidence="2">The sequence shown here is derived from an EMBL/GenBank/DDBJ whole genome shotgun (WGS) entry which is preliminary data.</text>
</comment>
<dbReference type="AlphaFoldDB" id="A0A8J3FHP5"/>
<dbReference type="Proteomes" id="UP000662200">
    <property type="component" value="Unassembled WGS sequence"/>
</dbReference>
<feature type="signal peptide" evidence="1">
    <location>
        <begin position="1"/>
        <end position="20"/>
    </location>
</feature>
<evidence type="ECO:0000256" key="1">
    <source>
        <dbReference type="SAM" id="SignalP"/>
    </source>
</evidence>
<organism evidence="2 3">
    <name type="scientific">Pilimelia terevasa</name>
    <dbReference type="NCBI Taxonomy" id="53372"/>
    <lineage>
        <taxon>Bacteria</taxon>
        <taxon>Bacillati</taxon>
        <taxon>Actinomycetota</taxon>
        <taxon>Actinomycetes</taxon>
        <taxon>Micromonosporales</taxon>
        <taxon>Micromonosporaceae</taxon>
        <taxon>Pilimelia</taxon>
    </lineage>
</organism>
<dbReference type="Pfam" id="PF14273">
    <property type="entry name" value="DUF4360"/>
    <property type="match status" value="1"/>
</dbReference>
<gene>
    <name evidence="2" type="ORF">GCM10010124_13210</name>
</gene>
<dbReference type="InterPro" id="IPR025649">
    <property type="entry name" value="DUF4360"/>
</dbReference>
<dbReference type="EMBL" id="BMQC01000003">
    <property type="protein sequence ID" value="GGK22090.1"/>
    <property type="molecule type" value="Genomic_DNA"/>
</dbReference>
<reference evidence="2" key="1">
    <citation type="journal article" date="2014" name="Int. J. Syst. Evol. Microbiol.">
        <title>Complete genome sequence of Corynebacterium casei LMG S-19264T (=DSM 44701T), isolated from a smear-ripened cheese.</title>
        <authorList>
            <consortium name="US DOE Joint Genome Institute (JGI-PGF)"/>
            <person name="Walter F."/>
            <person name="Albersmeier A."/>
            <person name="Kalinowski J."/>
            <person name="Ruckert C."/>
        </authorList>
    </citation>
    <scope>NUCLEOTIDE SEQUENCE</scope>
    <source>
        <strain evidence="2">JCM 3091</strain>
    </source>
</reference>
<feature type="chain" id="PRO_5038689783" evidence="1">
    <location>
        <begin position="21"/>
        <end position="212"/>
    </location>
</feature>
<evidence type="ECO:0000313" key="2">
    <source>
        <dbReference type="EMBL" id="GGK22090.1"/>
    </source>
</evidence>
<evidence type="ECO:0000313" key="3">
    <source>
        <dbReference type="Proteomes" id="UP000662200"/>
    </source>
</evidence>
<protein>
    <submittedName>
        <fullName evidence="2">Uncharacterized protein</fullName>
    </submittedName>
</protein>
<accession>A0A8J3FHP5</accession>
<name>A0A8J3FHP5_9ACTN</name>
<keyword evidence="1" id="KW-0732">Signal</keyword>
<reference evidence="2" key="2">
    <citation type="submission" date="2020-09" db="EMBL/GenBank/DDBJ databases">
        <authorList>
            <person name="Sun Q."/>
            <person name="Ohkuma M."/>
        </authorList>
    </citation>
    <scope>NUCLEOTIDE SEQUENCE</scope>
    <source>
        <strain evidence="2">JCM 3091</strain>
    </source>
</reference>
<proteinExistence type="predicted"/>
<keyword evidence="3" id="KW-1185">Reference proteome</keyword>
<sequence>MRTLAIVFSVGMMITAAPQAAVASSRPDDVPPVVEFKPETFRFIGEGCKDAQSIIGGVTPDKRSLHIGYLHVDPVSTTPTPRKIDCWVIGRINISPGWQLEVTKLTLSGRTTIRGGSAEAKGQIAIAGPSGGRIVSAATPVMEQNVESRPFSVDSDPDASTGVSPCAEKIAFDLRVAATATGGSDVRAQIWLTHASATTYALRYQRCITQKG</sequence>